<dbReference type="GO" id="GO:0009408">
    <property type="term" value="P:response to heat"/>
    <property type="evidence" value="ECO:0007669"/>
    <property type="project" value="InterPro"/>
</dbReference>
<keyword evidence="5 14" id="KW-0479">Metal-binding</keyword>
<dbReference type="FunFam" id="2.10.230.10:FF:000002">
    <property type="entry name" value="Molecular chaperone DnaJ"/>
    <property type="match status" value="1"/>
</dbReference>
<dbReference type="GO" id="GO:0005524">
    <property type="term" value="F:ATP binding"/>
    <property type="evidence" value="ECO:0007669"/>
    <property type="project" value="InterPro"/>
</dbReference>
<dbReference type="SUPFAM" id="SSF49493">
    <property type="entry name" value="HSP40/DnaJ peptide-binding domain"/>
    <property type="match status" value="2"/>
</dbReference>
<dbReference type="GO" id="GO:0005737">
    <property type="term" value="C:cytoplasm"/>
    <property type="evidence" value="ECO:0007669"/>
    <property type="project" value="UniProtKB-SubCell"/>
</dbReference>
<dbReference type="PANTHER" id="PTHR43096">
    <property type="entry name" value="DNAJ HOMOLOG 1, MITOCHONDRIAL-RELATED"/>
    <property type="match status" value="1"/>
</dbReference>
<evidence type="ECO:0000256" key="11">
    <source>
        <dbReference type="ARBA" id="ARBA00053423"/>
    </source>
</evidence>
<evidence type="ECO:0000256" key="3">
    <source>
        <dbReference type="ARBA" id="ARBA00022490"/>
    </source>
</evidence>
<keyword evidence="3 14" id="KW-0963">Cytoplasm</keyword>
<dbReference type="Pfam" id="PF00684">
    <property type="entry name" value="DnaJ_CXXCXGXG"/>
    <property type="match status" value="1"/>
</dbReference>
<evidence type="ECO:0000259" key="16">
    <source>
        <dbReference type="PROSITE" id="PS50076"/>
    </source>
</evidence>
<feature type="binding site" evidence="14">
    <location>
        <position position="147"/>
    </location>
    <ligand>
        <name>Zn(2+)</name>
        <dbReference type="ChEBI" id="CHEBI:29105"/>
        <label>1</label>
    </ligand>
</feature>
<dbReference type="GO" id="GO:0006260">
    <property type="term" value="P:DNA replication"/>
    <property type="evidence" value="ECO:0007669"/>
    <property type="project" value="UniProtKB-KW"/>
</dbReference>
<evidence type="ECO:0000256" key="4">
    <source>
        <dbReference type="ARBA" id="ARBA00022705"/>
    </source>
</evidence>
<evidence type="ECO:0000256" key="2">
    <source>
        <dbReference type="ARBA" id="ARBA00011738"/>
    </source>
</evidence>
<dbReference type="RefSeq" id="WP_201759279.1">
    <property type="nucleotide sequence ID" value="NZ_CP030840.1"/>
</dbReference>
<feature type="binding site" evidence="14">
    <location>
        <position position="189"/>
    </location>
    <ligand>
        <name>Zn(2+)</name>
        <dbReference type="ChEBI" id="CHEBI:29105"/>
        <label>2</label>
    </ligand>
</feature>
<evidence type="ECO:0000259" key="17">
    <source>
        <dbReference type="PROSITE" id="PS51188"/>
    </source>
</evidence>
<dbReference type="PROSITE" id="PS50076">
    <property type="entry name" value="DNAJ_2"/>
    <property type="match status" value="1"/>
</dbReference>
<feature type="binding site" evidence="14">
    <location>
        <position position="200"/>
    </location>
    <ligand>
        <name>Zn(2+)</name>
        <dbReference type="ChEBI" id="CHEBI:29105"/>
        <label>1</label>
    </ligand>
</feature>
<dbReference type="GO" id="GO:0051082">
    <property type="term" value="F:unfolded protein binding"/>
    <property type="evidence" value="ECO:0007669"/>
    <property type="project" value="UniProtKB-UniRule"/>
</dbReference>
<feature type="domain" description="J" evidence="16">
    <location>
        <begin position="5"/>
        <end position="70"/>
    </location>
</feature>
<dbReference type="SUPFAM" id="SSF57938">
    <property type="entry name" value="DnaJ/Hsp40 cysteine-rich domain"/>
    <property type="match status" value="1"/>
</dbReference>
<comment type="domain">
    <text evidence="14">The J domain is necessary and sufficient to stimulate DnaK ATPase activity. Zinc center 1 plays an important role in the autonomous, DnaK-independent chaperone activity of DnaJ. Zinc center 2 is essential for interaction with DnaK and for DnaJ activity.</text>
</comment>
<dbReference type="NCBIfam" id="TIGR02349">
    <property type="entry name" value="DnaJ_bact"/>
    <property type="match status" value="1"/>
</dbReference>
<dbReference type="FunFam" id="2.60.260.20:FF:000004">
    <property type="entry name" value="Molecular chaperone DnaJ"/>
    <property type="match status" value="1"/>
</dbReference>
<dbReference type="InterPro" id="IPR001623">
    <property type="entry name" value="DnaJ_domain"/>
</dbReference>
<keyword evidence="7 14" id="KW-0863">Zinc-finger</keyword>
<keyword evidence="6 14" id="KW-0677">Repeat</keyword>
<feature type="zinc finger region" description="CR-type" evidence="15">
    <location>
        <begin position="134"/>
        <end position="212"/>
    </location>
</feature>
<dbReference type="PROSITE" id="PS51188">
    <property type="entry name" value="ZF_CR"/>
    <property type="match status" value="1"/>
</dbReference>
<evidence type="ECO:0000256" key="15">
    <source>
        <dbReference type="PROSITE-ProRule" id="PRU00546"/>
    </source>
</evidence>
<dbReference type="InterPro" id="IPR001305">
    <property type="entry name" value="HSP_DnaJ_Cys-rich_dom"/>
</dbReference>
<dbReference type="Gene3D" id="1.10.287.110">
    <property type="entry name" value="DnaJ domain"/>
    <property type="match status" value="1"/>
</dbReference>
<dbReference type="Pfam" id="PF00226">
    <property type="entry name" value="DnaJ"/>
    <property type="match status" value="1"/>
</dbReference>
<comment type="caution">
    <text evidence="14">Lacks conserved residue(s) required for the propagation of feature annotation.</text>
</comment>
<evidence type="ECO:0000313" key="18">
    <source>
        <dbReference type="EMBL" id="AXC11069.1"/>
    </source>
</evidence>
<comment type="similarity">
    <text evidence="12 14">Belongs to the DnaJ family.</text>
</comment>
<evidence type="ECO:0000256" key="9">
    <source>
        <dbReference type="ARBA" id="ARBA00023016"/>
    </source>
</evidence>
<evidence type="ECO:0000256" key="5">
    <source>
        <dbReference type="ARBA" id="ARBA00022723"/>
    </source>
</evidence>
<dbReference type="CDD" id="cd06257">
    <property type="entry name" value="DnaJ"/>
    <property type="match status" value="1"/>
</dbReference>
<keyword evidence="19" id="KW-1185">Reference proteome</keyword>
<protein>
    <recommendedName>
        <fullName evidence="13 14">Chaperone protein DnaJ</fullName>
    </recommendedName>
</protein>
<dbReference type="Pfam" id="PF01556">
    <property type="entry name" value="DnaJ_C"/>
    <property type="match status" value="1"/>
</dbReference>
<gene>
    <name evidence="14" type="primary">dnaJ</name>
    <name evidence="18" type="ORF">ACPOL_1727</name>
</gene>
<dbReference type="PANTHER" id="PTHR43096:SF48">
    <property type="entry name" value="CHAPERONE PROTEIN DNAJ"/>
    <property type="match status" value="1"/>
</dbReference>
<organism evidence="18 19">
    <name type="scientific">Acidisarcina polymorpha</name>
    <dbReference type="NCBI Taxonomy" id="2211140"/>
    <lineage>
        <taxon>Bacteria</taxon>
        <taxon>Pseudomonadati</taxon>
        <taxon>Acidobacteriota</taxon>
        <taxon>Terriglobia</taxon>
        <taxon>Terriglobales</taxon>
        <taxon>Acidobacteriaceae</taxon>
        <taxon>Acidisarcina</taxon>
    </lineage>
</organism>
<feature type="binding site" evidence="14">
    <location>
        <position position="150"/>
    </location>
    <ligand>
        <name>Zn(2+)</name>
        <dbReference type="ChEBI" id="CHEBI:29105"/>
        <label>1</label>
    </ligand>
</feature>
<keyword evidence="4 14" id="KW-0235">DNA replication</keyword>
<comment type="subcellular location">
    <subcellularLocation>
        <location evidence="1 14">Cytoplasm</location>
    </subcellularLocation>
</comment>
<evidence type="ECO:0000313" key="19">
    <source>
        <dbReference type="Proteomes" id="UP000253606"/>
    </source>
</evidence>
<dbReference type="FunFam" id="1.10.287.110:FF:000034">
    <property type="entry name" value="Chaperone protein DnaJ"/>
    <property type="match status" value="1"/>
</dbReference>
<evidence type="ECO:0000256" key="10">
    <source>
        <dbReference type="ARBA" id="ARBA00023186"/>
    </source>
</evidence>
<dbReference type="Gene3D" id="2.10.230.10">
    <property type="entry name" value="Heat shock protein DnaJ, cysteine-rich domain"/>
    <property type="match status" value="1"/>
</dbReference>
<feature type="binding site" evidence="14">
    <location>
        <position position="164"/>
    </location>
    <ligand>
        <name>Zn(2+)</name>
        <dbReference type="ChEBI" id="CHEBI:29105"/>
        <label>2</label>
    </ligand>
</feature>
<dbReference type="HAMAP" id="MF_01152">
    <property type="entry name" value="DnaJ"/>
    <property type="match status" value="1"/>
</dbReference>
<dbReference type="InterPro" id="IPR036869">
    <property type="entry name" value="J_dom_sf"/>
</dbReference>
<dbReference type="KEGG" id="abas:ACPOL_1727"/>
<dbReference type="NCBIfam" id="NF008035">
    <property type="entry name" value="PRK10767.1"/>
    <property type="match status" value="1"/>
</dbReference>
<feature type="binding site" evidence="14">
    <location>
        <position position="203"/>
    </location>
    <ligand>
        <name>Zn(2+)</name>
        <dbReference type="ChEBI" id="CHEBI:29105"/>
        <label>1</label>
    </ligand>
</feature>
<dbReference type="InterPro" id="IPR008971">
    <property type="entry name" value="HSP40/DnaJ_pept-bd"/>
</dbReference>
<dbReference type="InterPro" id="IPR012724">
    <property type="entry name" value="DnaJ"/>
</dbReference>
<dbReference type="CDD" id="cd10719">
    <property type="entry name" value="DnaJ_zf"/>
    <property type="match status" value="1"/>
</dbReference>
<comment type="subunit">
    <text evidence="2 14">Homodimer.</text>
</comment>
<dbReference type="InterPro" id="IPR036410">
    <property type="entry name" value="HSP_DnaJ_Cys-rich_dom_sf"/>
</dbReference>
<keyword evidence="9 14" id="KW-0346">Stress response</keyword>
<feature type="binding site" evidence="14">
    <location>
        <position position="167"/>
    </location>
    <ligand>
        <name>Zn(2+)</name>
        <dbReference type="ChEBI" id="CHEBI:29105"/>
        <label>2</label>
    </ligand>
</feature>
<comment type="cofactor">
    <cofactor evidence="14">
        <name>Zn(2+)</name>
        <dbReference type="ChEBI" id="CHEBI:29105"/>
    </cofactor>
    <text evidence="14">Binds 2 Zn(2+) ions per monomer.</text>
</comment>
<feature type="binding site" evidence="14">
    <location>
        <position position="186"/>
    </location>
    <ligand>
        <name>Zn(2+)</name>
        <dbReference type="ChEBI" id="CHEBI:29105"/>
        <label>2</label>
    </ligand>
</feature>
<name>A0A2Z5FW02_9BACT</name>
<evidence type="ECO:0000256" key="14">
    <source>
        <dbReference type="HAMAP-Rule" id="MF_01152"/>
    </source>
</evidence>
<dbReference type="CDD" id="cd10747">
    <property type="entry name" value="DnaJ_C"/>
    <property type="match status" value="1"/>
</dbReference>
<dbReference type="GO" id="GO:0042026">
    <property type="term" value="P:protein refolding"/>
    <property type="evidence" value="ECO:0007669"/>
    <property type="project" value="TreeGrafter"/>
</dbReference>
<dbReference type="Gene3D" id="2.60.260.20">
    <property type="entry name" value="Urease metallochaperone UreE, N-terminal domain"/>
    <property type="match status" value="2"/>
</dbReference>
<evidence type="ECO:0000256" key="1">
    <source>
        <dbReference type="ARBA" id="ARBA00004496"/>
    </source>
</evidence>
<dbReference type="SUPFAM" id="SSF46565">
    <property type="entry name" value="Chaperone J-domain"/>
    <property type="match status" value="1"/>
</dbReference>
<accession>A0A2Z5FW02</accession>
<evidence type="ECO:0000256" key="7">
    <source>
        <dbReference type="ARBA" id="ARBA00022771"/>
    </source>
</evidence>
<evidence type="ECO:0000256" key="8">
    <source>
        <dbReference type="ARBA" id="ARBA00022833"/>
    </source>
</evidence>
<keyword evidence="10 14" id="KW-0143">Chaperone</keyword>
<dbReference type="InterPro" id="IPR002939">
    <property type="entry name" value="DnaJ_C"/>
</dbReference>
<dbReference type="EMBL" id="CP030840">
    <property type="protein sequence ID" value="AXC11069.1"/>
    <property type="molecule type" value="Genomic_DNA"/>
</dbReference>
<dbReference type="SMART" id="SM00271">
    <property type="entry name" value="DnaJ"/>
    <property type="match status" value="1"/>
</dbReference>
<dbReference type="AlphaFoldDB" id="A0A2Z5FW02"/>
<proteinExistence type="inferred from homology"/>
<evidence type="ECO:0000256" key="12">
    <source>
        <dbReference type="ARBA" id="ARBA00061004"/>
    </source>
</evidence>
<feature type="domain" description="CR-type" evidence="17">
    <location>
        <begin position="134"/>
        <end position="212"/>
    </location>
</feature>
<reference evidence="18 19" key="1">
    <citation type="journal article" date="2018" name="Front. Microbiol.">
        <title>Hydrolytic Capabilities as a Key to Environmental Success: Chitinolytic and Cellulolytic Acidobacteria From Acidic Sub-arctic Soils and Boreal Peatlands.</title>
        <authorList>
            <person name="Belova S.E."/>
            <person name="Ravin N.V."/>
            <person name="Pankratov T.A."/>
            <person name="Rakitin A.L."/>
            <person name="Ivanova A.A."/>
            <person name="Beletsky A.V."/>
            <person name="Mardanov A.V."/>
            <person name="Sinninghe Damste J.S."/>
            <person name="Dedysh S.N."/>
        </authorList>
    </citation>
    <scope>NUCLEOTIDE SEQUENCE [LARGE SCALE GENOMIC DNA]</scope>
    <source>
        <strain evidence="18 19">SBC82</strain>
    </source>
</reference>
<keyword evidence="8 14" id="KW-0862">Zinc</keyword>
<dbReference type="GO" id="GO:0008270">
    <property type="term" value="F:zinc ion binding"/>
    <property type="evidence" value="ECO:0007669"/>
    <property type="project" value="UniProtKB-UniRule"/>
</dbReference>
<evidence type="ECO:0000256" key="13">
    <source>
        <dbReference type="ARBA" id="ARBA00067609"/>
    </source>
</evidence>
<dbReference type="PRINTS" id="PR00625">
    <property type="entry name" value="JDOMAIN"/>
</dbReference>
<comment type="function">
    <text evidence="11 14">Participates actively in the response to hyperosmotic and heat shock by preventing the aggregation of stress-denatured proteins and by disaggregating proteins, also in an autonomous, DnaK-independent fashion. Unfolded proteins bind initially to DnaJ; upon interaction with the DnaJ-bound protein, DnaK hydrolyzes its bound ATP, resulting in the formation of a stable complex. GrpE releases ADP from DnaK; ATP binding to DnaK triggers the release of the substrate protein, thus completing the reaction cycle. Several rounds of ATP-dependent interactions between DnaJ, DnaK and GrpE are required for fully efficient folding. Also involved, together with DnaK and GrpE, in the DNA replication of plasmids through activation of initiation proteins.</text>
</comment>
<evidence type="ECO:0000256" key="6">
    <source>
        <dbReference type="ARBA" id="ARBA00022737"/>
    </source>
</evidence>
<dbReference type="GO" id="GO:0031072">
    <property type="term" value="F:heat shock protein binding"/>
    <property type="evidence" value="ECO:0007669"/>
    <property type="project" value="InterPro"/>
</dbReference>
<dbReference type="Proteomes" id="UP000253606">
    <property type="component" value="Chromosome"/>
</dbReference>
<sequence>MSKLDYYEVLGVTRDASDQELKTAYRKMAMQFHPDRNPGDAEAEERFKECSEAYQVLTDAQKRAAYDRYGHAGVSGAGGNGSPFTNAQDLGDIFGDLFGEMFNVGGNNRRPSRAQRGRDLRYEMSIAFEEAVFGKETEISIHRMEACDDCQGTGTRNKQGPTTCAQCQGRGQVRYQQGFFSIARTCNVCGGTGSMITNPCPTCRGEARVSRDHKIVVNIPAGVEEGTRIRYQGEGDAGRFGGPSGDLYIVLAVKAHEFFERDGNDLHCVMPISMPQAALGDELAIATLEGETTLKIPEGTQSGKEFRIRGKGVPYLNERGRGDLVVEVAVQTPKKLTKVQRELLRQLAETLTVENKPTSRSLFAKVKEIFS</sequence>